<dbReference type="OrthoDB" id="10255285at2759"/>
<evidence type="ECO:0000313" key="5">
    <source>
        <dbReference type="Proteomes" id="UP000799438"/>
    </source>
</evidence>
<protein>
    <recommendedName>
        <fullName evidence="6">Ran-interacting Mog1 protein</fullName>
    </recommendedName>
</protein>
<dbReference type="Pfam" id="PF04603">
    <property type="entry name" value="Mog1"/>
    <property type="match status" value="1"/>
</dbReference>
<reference evidence="4" key="1">
    <citation type="journal article" date="2020" name="Stud. Mycol.">
        <title>101 Dothideomycetes genomes: a test case for predicting lifestyles and emergence of pathogens.</title>
        <authorList>
            <person name="Haridas S."/>
            <person name="Albert R."/>
            <person name="Binder M."/>
            <person name="Bloem J."/>
            <person name="Labutti K."/>
            <person name="Salamov A."/>
            <person name="Andreopoulos B."/>
            <person name="Baker S."/>
            <person name="Barry K."/>
            <person name="Bills G."/>
            <person name="Bluhm B."/>
            <person name="Cannon C."/>
            <person name="Castanera R."/>
            <person name="Culley D."/>
            <person name="Daum C."/>
            <person name="Ezra D."/>
            <person name="Gonzalez J."/>
            <person name="Henrissat B."/>
            <person name="Kuo A."/>
            <person name="Liang C."/>
            <person name="Lipzen A."/>
            <person name="Lutzoni F."/>
            <person name="Magnuson J."/>
            <person name="Mondo S."/>
            <person name="Nolan M."/>
            <person name="Ohm R."/>
            <person name="Pangilinan J."/>
            <person name="Park H.-J."/>
            <person name="Ramirez L."/>
            <person name="Alfaro M."/>
            <person name="Sun H."/>
            <person name="Tritt A."/>
            <person name="Yoshinaga Y."/>
            <person name="Zwiers L.-H."/>
            <person name="Turgeon B."/>
            <person name="Goodwin S."/>
            <person name="Spatafora J."/>
            <person name="Crous P."/>
            <person name="Grigoriev I."/>
        </authorList>
    </citation>
    <scope>NUCLEOTIDE SEQUENCE</scope>
    <source>
        <strain evidence="4">CBS 121167</strain>
    </source>
</reference>
<evidence type="ECO:0000256" key="2">
    <source>
        <dbReference type="ARBA" id="ARBA00022448"/>
    </source>
</evidence>
<dbReference type="PANTHER" id="PTHR15837">
    <property type="entry name" value="RAN GUANINE NUCLEOTIDE RELEASE FACTOR"/>
    <property type="match status" value="1"/>
</dbReference>
<dbReference type="PANTHER" id="PTHR15837:SF0">
    <property type="entry name" value="RAN GUANINE NUCLEOTIDE RELEASE FACTOR"/>
    <property type="match status" value="1"/>
</dbReference>
<dbReference type="AlphaFoldDB" id="A0A6A6BN36"/>
<organism evidence="4 5">
    <name type="scientific">Aplosporella prunicola CBS 121167</name>
    <dbReference type="NCBI Taxonomy" id="1176127"/>
    <lineage>
        <taxon>Eukaryota</taxon>
        <taxon>Fungi</taxon>
        <taxon>Dikarya</taxon>
        <taxon>Ascomycota</taxon>
        <taxon>Pezizomycotina</taxon>
        <taxon>Dothideomycetes</taxon>
        <taxon>Dothideomycetes incertae sedis</taxon>
        <taxon>Botryosphaeriales</taxon>
        <taxon>Aplosporellaceae</taxon>
        <taxon>Aplosporella</taxon>
    </lineage>
</organism>
<keyword evidence="5" id="KW-1185">Reference proteome</keyword>
<evidence type="ECO:0000256" key="3">
    <source>
        <dbReference type="ARBA" id="ARBA00022927"/>
    </source>
</evidence>
<comment type="similarity">
    <text evidence="1">Belongs to the MOG1 family.</text>
</comment>
<keyword evidence="2" id="KW-0813">Transport</keyword>
<dbReference type="GO" id="GO:0005085">
    <property type="term" value="F:guanyl-nucleotide exchange factor activity"/>
    <property type="evidence" value="ECO:0007669"/>
    <property type="project" value="TreeGrafter"/>
</dbReference>
<evidence type="ECO:0000256" key="1">
    <source>
        <dbReference type="ARBA" id="ARBA00010307"/>
    </source>
</evidence>
<evidence type="ECO:0008006" key="6">
    <source>
        <dbReference type="Google" id="ProtNLM"/>
    </source>
</evidence>
<sequence>MAAFIPTQLYGGALTAELPAGFGDVSDIRQVPDNQEVYLDANGFASIIFDITECLDQSQAGNDEEALKFHFHDIAGDTTDATNFWQSGTATFTKMPTFPAYTLIATQHPTTASRRPQPDFTAILLILLRLEQKKTDIVITINVPHVPGEYPKDEVDFAAAKQGPLMDHAAAMRQQILETFEVKDWNLFVDE</sequence>
<accession>A0A6A6BN36</accession>
<dbReference type="InterPro" id="IPR016123">
    <property type="entry name" value="Mog1/PsbP_a/b/a-sand"/>
</dbReference>
<dbReference type="GeneID" id="54294091"/>
<keyword evidence="3" id="KW-0653">Protein transport</keyword>
<evidence type="ECO:0000313" key="4">
    <source>
        <dbReference type="EMBL" id="KAF2144675.1"/>
    </source>
</evidence>
<dbReference type="Gene3D" id="3.40.1000.10">
    <property type="entry name" value="Mog1/PsbP, alpha/beta/alpha sandwich"/>
    <property type="match status" value="1"/>
</dbReference>
<dbReference type="EMBL" id="ML995479">
    <property type="protein sequence ID" value="KAF2144675.1"/>
    <property type="molecule type" value="Genomic_DNA"/>
</dbReference>
<dbReference type="Proteomes" id="UP000799438">
    <property type="component" value="Unassembled WGS sequence"/>
</dbReference>
<dbReference type="SUPFAM" id="SSF55724">
    <property type="entry name" value="Mog1p/PsbP-like"/>
    <property type="match status" value="1"/>
</dbReference>
<gene>
    <name evidence="4" type="ORF">K452DRAFT_223072</name>
</gene>
<dbReference type="RefSeq" id="XP_033400387.1">
    <property type="nucleotide sequence ID" value="XM_033536595.1"/>
</dbReference>
<dbReference type="GO" id="GO:0005634">
    <property type="term" value="C:nucleus"/>
    <property type="evidence" value="ECO:0007669"/>
    <property type="project" value="TreeGrafter"/>
</dbReference>
<name>A0A6A6BN36_9PEZI</name>
<proteinExistence type="inferred from homology"/>
<dbReference type="GO" id="GO:0031267">
    <property type="term" value="F:small GTPase binding"/>
    <property type="evidence" value="ECO:0007669"/>
    <property type="project" value="TreeGrafter"/>
</dbReference>
<dbReference type="InterPro" id="IPR007681">
    <property type="entry name" value="Mog1"/>
</dbReference>
<dbReference type="GO" id="GO:0006606">
    <property type="term" value="P:protein import into nucleus"/>
    <property type="evidence" value="ECO:0007669"/>
    <property type="project" value="TreeGrafter"/>
</dbReference>